<reference evidence="1 2" key="1">
    <citation type="submission" date="2014-10" db="EMBL/GenBank/DDBJ databases">
        <title>Draft genome of the hookworm Ancylostoma caninum.</title>
        <authorList>
            <person name="Mitreva M."/>
        </authorList>
    </citation>
    <scope>NUCLEOTIDE SEQUENCE [LARGE SCALE GENOMIC DNA]</scope>
    <source>
        <strain evidence="1 2">Baltimore</strain>
    </source>
</reference>
<dbReference type="Proteomes" id="UP000252519">
    <property type="component" value="Unassembled WGS sequence"/>
</dbReference>
<evidence type="ECO:0000313" key="2">
    <source>
        <dbReference type="Proteomes" id="UP000252519"/>
    </source>
</evidence>
<dbReference type="OrthoDB" id="5833993at2759"/>
<dbReference type="InterPro" id="IPR021109">
    <property type="entry name" value="Peptidase_aspartic_dom_sf"/>
</dbReference>
<keyword evidence="2" id="KW-1185">Reference proteome</keyword>
<dbReference type="SUPFAM" id="SSF50630">
    <property type="entry name" value="Acid proteases"/>
    <property type="match status" value="1"/>
</dbReference>
<protein>
    <recommendedName>
        <fullName evidence="3">Peptidase A2 domain-containing protein</fullName>
    </recommendedName>
</protein>
<gene>
    <name evidence="1" type="ORF">ANCCAN_23647</name>
</gene>
<dbReference type="AlphaFoldDB" id="A0A368FHW1"/>
<organism evidence="1 2">
    <name type="scientific">Ancylostoma caninum</name>
    <name type="common">Dog hookworm</name>
    <dbReference type="NCBI Taxonomy" id="29170"/>
    <lineage>
        <taxon>Eukaryota</taxon>
        <taxon>Metazoa</taxon>
        <taxon>Ecdysozoa</taxon>
        <taxon>Nematoda</taxon>
        <taxon>Chromadorea</taxon>
        <taxon>Rhabditida</taxon>
        <taxon>Rhabditina</taxon>
        <taxon>Rhabditomorpha</taxon>
        <taxon>Strongyloidea</taxon>
        <taxon>Ancylostomatidae</taxon>
        <taxon>Ancylostomatinae</taxon>
        <taxon>Ancylostoma</taxon>
    </lineage>
</organism>
<dbReference type="Gene3D" id="2.40.70.10">
    <property type="entry name" value="Acid Proteases"/>
    <property type="match status" value="1"/>
</dbReference>
<sequence>MLELWQNPSRRRGQSHTRNLADEKCLQICSADANVNAVRHYVTAEVNGHQIEFQLDTGSDITLLNVHAWKRTVVQNSKTLAWL</sequence>
<name>A0A368FHW1_ANCCA</name>
<evidence type="ECO:0008006" key="3">
    <source>
        <dbReference type="Google" id="ProtNLM"/>
    </source>
</evidence>
<accession>A0A368FHW1</accession>
<comment type="caution">
    <text evidence="1">The sequence shown here is derived from an EMBL/GenBank/DDBJ whole genome shotgun (WGS) entry which is preliminary data.</text>
</comment>
<proteinExistence type="predicted"/>
<evidence type="ECO:0000313" key="1">
    <source>
        <dbReference type="EMBL" id="RCN30579.1"/>
    </source>
</evidence>
<dbReference type="EMBL" id="JOJR01001522">
    <property type="protein sequence ID" value="RCN30579.1"/>
    <property type="molecule type" value="Genomic_DNA"/>
</dbReference>